<protein>
    <recommendedName>
        <fullName evidence="3">DUF4254 domain-containing protein</fullName>
    </recommendedName>
</protein>
<dbReference type="AlphaFoldDB" id="A0AAW6LV88"/>
<name>A0AAW6LV88_RHOSG</name>
<organism evidence="1 2">
    <name type="scientific">Rhodococcus qingshengii</name>
    <dbReference type="NCBI Taxonomy" id="334542"/>
    <lineage>
        <taxon>Bacteria</taxon>
        <taxon>Bacillati</taxon>
        <taxon>Actinomycetota</taxon>
        <taxon>Actinomycetes</taxon>
        <taxon>Mycobacteriales</taxon>
        <taxon>Nocardiaceae</taxon>
        <taxon>Rhodococcus</taxon>
        <taxon>Rhodococcus erythropolis group</taxon>
    </lineage>
</organism>
<dbReference type="Proteomes" id="UP001217325">
    <property type="component" value="Unassembled WGS sequence"/>
</dbReference>
<reference evidence="1" key="1">
    <citation type="submission" date="2023-02" db="EMBL/GenBank/DDBJ databases">
        <title>A novel hydrolase synthesized by Rhodococcus erythropolis HQ is responsible for the detoxification of Zearalenone.</title>
        <authorList>
            <person name="Hu J."/>
            <person name="Xu J."/>
        </authorList>
    </citation>
    <scope>NUCLEOTIDE SEQUENCE</scope>
    <source>
        <strain evidence="1">HQ</strain>
    </source>
</reference>
<evidence type="ECO:0008006" key="3">
    <source>
        <dbReference type="Google" id="ProtNLM"/>
    </source>
</evidence>
<evidence type="ECO:0000313" key="2">
    <source>
        <dbReference type="Proteomes" id="UP001217325"/>
    </source>
</evidence>
<dbReference type="RefSeq" id="WP_275232766.1">
    <property type="nucleotide sequence ID" value="NZ_JARDXE010000023.1"/>
</dbReference>
<accession>A0AAW6LV88</accession>
<proteinExistence type="predicted"/>
<gene>
    <name evidence="1" type="ORF">PXH69_29230</name>
</gene>
<evidence type="ECO:0000313" key="1">
    <source>
        <dbReference type="EMBL" id="MDE8649062.1"/>
    </source>
</evidence>
<comment type="caution">
    <text evidence="1">The sequence shown here is derived from an EMBL/GenBank/DDBJ whole genome shotgun (WGS) entry which is preliminary data.</text>
</comment>
<sequence>MSPTAPTLHSSTPTAVPDPAVLDLIAAELGKHIPAYLRAHDSEPEFLGCAACEWGGGEDEFERHQAERVMEVTYRSPGSATSAELRSRIADLEEDIARRQAGAEIIGALHAQVCDNVATAVGVDVDPDGDADWAAIFERLAELGADRDHWKERALRVEDEATA</sequence>
<dbReference type="EMBL" id="JARDXE010000023">
    <property type="protein sequence ID" value="MDE8649062.1"/>
    <property type="molecule type" value="Genomic_DNA"/>
</dbReference>